<dbReference type="InterPro" id="IPR025486">
    <property type="entry name" value="DUF4378"/>
</dbReference>
<feature type="domain" description="DUF3741" evidence="2">
    <location>
        <begin position="216"/>
        <end position="258"/>
    </location>
</feature>
<dbReference type="InterPro" id="IPR044257">
    <property type="entry name" value="TRM32-like"/>
</dbReference>
<evidence type="ECO:0000313" key="5">
    <source>
        <dbReference type="Proteomes" id="UP000826271"/>
    </source>
</evidence>
<reference evidence="4" key="1">
    <citation type="submission" date="2019-10" db="EMBL/GenBank/DDBJ databases">
        <authorList>
            <person name="Zhang R."/>
            <person name="Pan Y."/>
            <person name="Wang J."/>
            <person name="Ma R."/>
            <person name="Yu S."/>
        </authorList>
    </citation>
    <scope>NUCLEOTIDE SEQUENCE</scope>
    <source>
        <strain evidence="4">LA-IB0</strain>
        <tissue evidence="4">Leaf</tissue>
    </source>
</reference>
<gene>
    <name evidence="4" type="ORF">BUALT_Bualt11G0120300</name>
</gene>
<dbReference type="AlphaFoldDB" id="A0AAV6X2F8"/>
<comment type="caution">
    <text evidence="4">The sequence shown here is derived from an EMBL/GenBank/DDBJ whole genome shotgun (WGS) entry which is preliminary data.</text>
</comment>
<evidence type="ECO:0008006" key="6">
    <source>
        <dbReference type="Google" id="ProtNLM"/>
    </source>
</evidence>
<dbReference type="Pfam" id="PF14309">
    <property type="entry name" value="DUF4378"/>
    <property type="match status" value="1"/>
</dbReference>
<evidence type="ECO:0000313" key="4">
    <source>
        <dbReference type="EMBL" id="KAG8374329.1"/>
    </source>
</evidence>
<name>A0AAV6X2F8_9LAMI</name>
<dbReference type="Proteomes" id="UP000826271">
    <property type="component" value="Unassembled WGS sequence"/>
</dbReference>
<sequence>MGKNLQHQESRISMENHSLGCMSGILHHFHHNRWHTVKKRLPHKKHASGKQTTNHEITRTTPDAVEMHGKIDSALENFEVETQSPRRSPKSSMKSRIKSLITEEVSKRRGRHRRSSSCPIRTQLDRTNSIHHLESSNPESPIENNSKNEVLRCHHDNVHSISLLETFSPKAGEEHRRNTNSCEFCAAMFTMNYLKQTEVNKIGRGPVRDHTLLQDKSMYAIEPSKNTSLQESKLFMDALDLLNMRKEMFLKILQDPSSSLAHQLQCRRGSNLRFGLTKSVSFPAIRSCINVIEGSYKHLGTAKGPFTERGCQEGIELSEDASSPTSANNMLRKRRDNKVALKRFKDLREKIKNVIRDRKKEKNRIVMDGVLHKIPFGGDRMNQDFKVSDFGKSPSQRFKRASSFNESYDRYNRLLENGFNKEAKDHVSERLRSRTGDTLSPIPSGRATLERILSLPDLRCYSYFQIDDSPSSSSLHTPVRIAAGRKPSLSLDSENKIQLINGVSESESQDNLFDVEESFCDSADSKTWESASSHDLNLEPVTGFGRRPSQSDEVSENESNYQEYEIGPDLPVSVSEDSQFARGHIISSKEDSLSENKVASNTLESQITQLYDNLLHVHVDTKNESIFNYVKNILELSGFSRDEILGKWHSADHPLDPSVYEEVEGCLVAQPECSGNKEGGTGDHLLLFDLINEVLLNIYERSFCYWPMSLTCKSHIHRMPMGYHVLEEVWAEISWLLRWEPEIDPAIDDAVSRDLSKGDGWMSLQFDAECVGLEVEDLIFDDLIEEIIFA</sequence>
<accession>A0AAV6X2F8</accession>
<feature type="region of interest" description="Disordered" evidence="1">
    <location>
        <begin position="539"/>
        <end position="562"/>
    </location>
</feature>
<dbReference type="Pfam" id="PF12552">
    <property type="entry name" value="DUF3741"/>
    <property type="match status" value="1"/>
</dbReference>
<dbReference type="PANTHER" id="PTHR47071">
    <property type="entry name" value="PROTEIN TRM32"/>
    <property type="match status" value="1"/>
</dbReference>
<evidence type="ECO:0000259" key="2">
    <source>
        <dbReference type="Pfam" id="PF12552"/>
    </source>
</evidence>
<evidence type="ECO:0000256" key="1">
    <source>
        <dbReference type="SAM" id="MobiDB-lite"/>
    </source>
</evidence>
<dbReference type="EMBL" id="WHWC01000011">
    <property type="protein sequence ID" value="KAG8374329.1"/>
    <property type="molecule type" value="Genomic_DNA"/>
</dbReference>
<keyword evidence="5" id="KW-1185">Reference proteome</keyword>
<dbReference type="PANTHER" id="PTHR47071:SF9">
    <property type="entry name" value="TRM32-LIKE PROTEIN (DUF3741)"/>
    <property type="match status" value="1"/>
</dbReference>
<organism evidence="4 5">
    <name type="scientific">Buddleja alternifolia</name>
    <dbReference type="NCBI Taxonomy" id="168488"/>
    <lineage>
        <taxon>Eukaryota</taxon>
        <taxon>Viridiplantae</taxon>
        <taxon>Streptophyta</taxon>
        <taxon>Embryophyta</taxon>
        <taxon>Tracheophyta</taxon>
        <taxon>Spermatophyta</taxon>
        <taxon>Magnoliopsida</taxon>
        <taxon>eudicotyledons</taxon>
        <taxon>Gunneridae</taxon>
        <taxon>Pentapetalae</taxon>
        <taxon>asterids</taxon>
        <taxon>lamiids</taxon>
        <taxon>Lamiales</taxon>
        <taxon>Scrophulariaceae</taxon>
        <taxon>Buddlejeae</taxon>
        <taxon>Buddleja</taxon>
    </lineage>
</organism>
<dbReference type="InterPro" id="IPR022212">
    <property type="entry name" value="DUF3741"/>
</dbReference>
<proteinExistence type="predicted"/>
<evidence type="ECO:0000259" key="3">
    <source>
        <dbReference type="Pfam" id="PF14309"/>
    </source>
</evidence>
<protein>
    <recommendedName>
        <fullName evidence="6">DUF4378 domain-containing protein</fullName>
    </recommendedName>
</protein>
<feature type="domain" description="DUF4378" evidence="3">
    <location>
        <begin position="627"/>
        <end position="786"/>
    </location>
</feature>